<evidence type="ECO:0000313" key="2">
    <source>
        <dbReference type="Proteomes" id="UP000253919"/>
    </source>
</evidence>
<keyword evidence="2" id="KW-1185">Reference proteome</keyword>
<proteinExistence type="predicted"/>
<sequence length="198" mass="21351">MSSLTRSQAFLVAMAGLLPFQTKSDIEAGNAQFTDADQYLRIAVTGGAGIVELIDSTTEKKVGTTNWDKNKLPSGVNIALERIRAGWASSDFSYGETNPAAVVYTNKIGNIPAALLNADLVITQEDKPVVELPMQRLFSAADSNKPVGLEDAYVLESLRLIKEDSAVGIQIKFPKGLTLSGANYFFELHLIGTKTGKR</sequence>
<comment type="caution">
    <text evidence="1">The sequence shown here is derived from an EMBL/GenBank/DDBJ whole genome shotgun (WGS) entry which is preliminary data.</text>
</comment>
<accession>A0A369QJH4</accession>
<name>A0A369QJH4_9BACT</name>
<reference evidence="1 2" key="1">
    <citation type="submission" date="2018-04" db="EMBL/GenBank/DDBJ databases">
        <title>Adhaeribacter sp. HMF7616 genome sequencing and assembly.</title>
        <authorList>
            <person name="Kang H."/>
            <person name="Kang J."/>
            <person name="Cha I."/>
            <person name="Kim H."/>
            <person name="Joh K."/>
        </authorList>
    </citation>
    <scope>NUCLEOTIDE SEQUENCE [LARGE SCALE GENOMIC DNA]</scope>
    <source>
        <strain evidence="1 2">HMF7616</strain>
    </source>
</reference>
<dbReference type="OrthoDB" id="981812at2"/>
<organism evidence="1 2">
    <name type="scientific">Adhaeribacter pallidiroseus</name>
    <dbReference type="NCBI Taxonomy" id="2072847"/>
    <lineage>
        <taxon>Bacteria</taxon>
        <taxon>Pseudomonadati</taxon>
        <taxon>Bacteroidota</taxon>
        <taxon>Cytophagia</taxon>
        <taxon>Cytophagales</taxon>
        <taxon>Hymenobacteraceae</taxon>
        <taxon>Adhaeribacter</taxon>
    </lineage>
</organism>
<dbReference type="RefSeq" id="WP_115374130.1">
    <property type="nucleotide sequence ID" value="NZ_QASA01000001.1"/>
</dbReference>
<dbReference type="Proteomes" id="UP000253919">
    <property type="component" value="Unassembled WGS sequence"/>
</dbReference>
<protein>
    <submittedName>
        <fullName evidence="1">Uncharacterized protein</fullName>
    </submittedName>
</protein>
<evidence type="ECO:0000313" key="1">
    <source>
        <dbReference type="EMBL" id="RDC65061.1"/>
    </source>
</evidence>
<dbReference type="AlphaFoldDB" id="A0A369QJH4"/>
<dbReference type="EMBL" id="QASA01000001">
    <property type="protein sequence ID" value="RDC65061.1"/>
    <property type="molecule type" value="Genomic_DNA"/>
</dbReference>
<gene>
    <name evidence="1" type="ORF">AHMF7616_03684</name>
</gene>